<evidence type="ECO:0000313" key="5">
    <source>
        <dbReference type="Proteomes" id="UP000234483"/>
    </source>
</evidence>
<dbReference type="KEGG" id="cfh:C1707_24605"/>
<dbReference type="Gene3D" id="1.10.238.10">
    <property type="entry name" value="EF-hand"/>
    <property type="match status" value="1"/>
</dbReference>
<evidence type="ECO:0000259" key="2">
    <source>
        <dbReference type="PROSITE" id="PS50222"/>
    </source>
</evidence>
<protein>
    <recommendedName>
        <fullName evidence="2">EF-hand domain-containing protein</fullName>
    </recommendedName>
</protein>
<dbReference type="Proteomes" id="UP000234483">
    <property type="component" value="Unassembled WGS sequence"/>
</dbReference>
<evidence type="ECO:0000313" key="3">
    <source>
        <dbReference type="EMBL" id="AYV49170.1"/>
    </source>
</evidence>
<evidence type="ECO:0000313" key="4">
    <source>
        <dbReference type="EMBL" id="PLR14816.1"/>
    </source>
</evidence>
<keyword evidence="6" id="KW-1185">Reference proteome</keyword>
<dbReference type="Proteomes" id="UP000281192">
    <property type="component" value="Chromosome"/>
</dbReference>
<evidence type="ECO:0000256" key="1">
    <source>
        <dbReference type="SAM" id="SignalP"/>
    </source>
</evidence>
<feature type="signal peptide" evidence="1">
    <location>
        <begin position="1"/>
        <end position="21"/>
    </location>
</feature>
<dbReference type="AlphaFoldDB" id="A0A2N5CT42"/>
<reference evidence="3 6" key="2">
    <citation type="submission" date="2018-01" db="EMBL/GenBank/DDBJ databases">
        <title>Complete genome sequence of Caulobacter flavus RHGG3.</title>
        <authorList>
            <person name="Yang E."/>
        </authorList>
    </citation>
    <scope>NUCLEOTIDE SEQUENCE [LARGE SCALE GENOMIC DNA]</scope>
    <source>
        <strain evidence="3 6">RHGG3</strain>
    </source>
</reference>
<feature type="domain" description="EF-hand" evidence="2">
    <location>
        <begin position="51"/>
        <end position="80"/>
    </location>
</feature>
<dbReference type="EMBL" id="PJRQ01000024">
    <property type="protein sequence ID" value="PLR14816.1"/>
    <property type="molecule type" value="Genomic_DNA"/>
</dbReference>
<dbReference type="PROSITE" id="PS50222">
    <property type="entry name" value="EF_HAND_2"/>
    <property type="match status" value="1"/>
</dbReference>
<dbReference type="GO" id="GO:0005509">
    <property type="term" value="F:calcium ion binding"/>
    <property type="evidence" value="ECO:0007669"/>
    <property type="project" value="InterPro"/>
</dbReference>
<accession>A0A2N5CT42</accession>
<reference evidence="4 5" key="1">
    <citation type="submission" date="2017-12" db="EMBL/GenBank/DDBJ databases">
        <title>The genome sequence of Caulobacter flavus CGMCC1 15093.</title>
        <authorList>
            <person name="Gao J."/>
            <person name="Mao X."/>
            <person name="Sun J."/>
        </authorList>
    </citation>
    <scope>NUCLEOTIDE SEQUENCE [LARGE SCALE GENOMIC DNA]</scope>
    <source>
        <strain evidence="4 5">CGMCC1 15093</strain>
    </source>
</reference>
<dbReference type="PROSITE" id="PS00018">
    <property type="entry name" value="EF_HAND_1"/>
    <property type="match status" value="1"/>
</dbReference>
<dbReference type="EMBL" id="CP026100">
    <property type="protein sequence ID" value="AYV49170.1"/>
    <property type="molecule type" value="Genomic_DNA"/>
</dbReference>
<dbReference type="OrthoDB" id="6706523at2"/>
<dbReference type="InterPro" id="IPR018247">
    <property type="entry name" value="EF_Hand_1_Ca_BS"/>
</dbReference>
<proteinExistence type="predicted"/>
<gene>
    <name evidence="3" type="ORF">C1707_24605</name>
    <name evidence="4" type="ORF">CFHF_12660</name>
</gene>
<sequence length="153" mass="16707">MIRNTLILAAVLAAVSAPALAASHARDTFIKEQDVNGDGVVTKEEFVITREQLFKAIDADKNGVLSKEEYVGEFKGRLEKRLAGSTETAEKKEEERVRQMRQADVRFGVLDSDKSGGITPAEFAYSGWRMFVTHDTNKDGTVSAADPVAADTN</sequence>
<keyword evidence="1" id="KW-0732">Signal</keyword>
<organism evidence="4 5">
    <name type="scientific">Caulobacter flavus</name>
    <dbReference type="NCBI Taxonomy" id="1679497"/>
    <lineage>
        <taxon>Bacteria</taxon>
        <taxon>Pseudomonadati</taxon>
        <taxon>Pseudomonadota</taxon>
        <taxon>Alphaproteobacteria</taxon>
        <taxon>Caulobacterales</taxon>
        <taxon>Caulobacteraceae</taxon>
        <taxon>Caulobacter</taxon>
    </lineage>
</organism>
<dbReference type="InterPro" id="IPR011992">
    <property type="entry name" value="EF-hand-dom_pair"/>
</dbReference>
<name>A0A2N5CT42_9CAUL</name>
<dbReference type="RefSeq" id="WP_101713359.1">
    <property type="nucleotide sequence ID" value="NZ_CP026100.1"/>
</dbReference>
<dbReference type="SUPFAM" id="SSF47473">
    <property type="entry name" value="EF-hand"/>
    <property type="match status" value="1"/>
</dbReference>
<feature type="chain" id="PRO_5044577893" description="EF-hand domain-containing protein" evidence="1">
    <location>
        <begin position="22"/>
        <end position="153"/>
    </location>
</feature>
<dbReference type="Pfam" id="PF13202">
    <property type="entry name" value="EF-hand_5"/>
    <property type="match status" value="3"/>
</dbReference>
<evidence type="ECO:0000313" key="6">
    <source>
        <dbReference type="Proteomes" id="UP000281192"/>
    </source>
</evidence>
<dbReference type="InterPro" id="IPR002048">
    <property type="entry name" value="EF_hand_dom"/>
</dbReference>